<name>A0A532V188_UNCT6</name>
<dbReference type="AlphaFoldDB" id="A0A532V188"/>
<proteinExistence type="predicted"/>
<evidence type="ECO:0000313" key="2">
    <source>
        <dbReference type="Proteomes" id="UP000317778"/>
    </source>
</evidence>
<evidence type="ECO:0000313" key="1">
    <source>
        <dbReference type="EMBL" id="TKJ40975.1"/>
    </source>
</evidence>
<reference evidence="1 2" key="1">
    <citation type="submission" date="2017-06" db="EMBL/GenBank/DDBJ databases">
        <title>Novel microbial phyla capable of carbon fixation and sulfur reduction in deep-sea sediments.</title>
        <authorList>
            <person name="Huang J."/>
            <person name="Baker B."/>
            <person name="Wang Y."/>
        </authorList>
    </citation>
    <scope>NUCLEOTIDE SEQUENCE [LARGE SCALE GENOMIC DNA]</scope>
    <source>
        <strain evidence="1">B3_TA06</strain>
    </source>
</reference>
<comment type="caution">
    <text evidence="1">The sequence shown here is derived from an EMBL/GenBank/DDBJ whole genome shotgun (WGS) entry which is preliminary data.</text>
</comment>
<dbReference type="EMBL" id="NJBO01000015">
    <property type="protein sequence ID" value="TKJ40975.1"/>
    <property type="molecule type" value="Genomic_DNA"/>
</dbReference>
<sequence>MTNKRSNTRPLNEGRQGSFDFAVNKNKHIAPRNEPDWAALSRKGAIKLVQTLLWKIQNNHHFTKAELDEIFARPKKGVWSWDRTLRKLNAISIEVYGSKENTNKLKPRRPVYYYKKTSHFNGEYIFMMTPREILQMIREYKQILRTRRGGAHA</sequence>
<protein>
    <submittedName>
        <fullName evidence="1">Uncharacterized protein</fullName>
    </submittedName>
</protein>
<organism evidence="1 2">
    <name type="scientific">candidate division TA06 bacterium B3_TA06</name>
    <dbReference type="NCBI Taxonomy" id="2012487"/>
    <lineage>
        <taxon>Bacteria</taxon>
        <taxon>Bacteria division TA06</taxon>
    </lineage>
</organism>
<gene>
    <name evidence="1" type="ORF">CEE36_08900</name>
</gene>
<dbReference type="Proteomes" id="UP000317778">
    <property type="component" value="Unassembled WGS sequence"/>
</dbReference>
<accession>A0A532V188</accession>